<dbReference type="PANTHER" id="PTHR46124:SF2">
    <property type="entry name" value="D-AMINOACYL-TRNA DEACYLASE"/>
    <property type="match status" value="1"/>
</dbReference>
<dbReference type="PIRSF" id="PIRSF005902">
    <property type="entry name" value="DNase_TatD"/>
    <property type="match status" value="1"/>
</dbReference>
<evidence type="ECO:0000313" key="3">
    <source>
        <dbReference type="EMBL" id="CAB4964012.1"/>
    </source>
</evidence>
<reference evidence="3" key="1">
    <citation type="submission" date="2020-05" db="EMBL/GenBank/DDBJ databases">
        <authorList>
            <person name="Chiriac C."/>
            <person name="Salcher M."/>
            <person name="Ghai R."/>
            <person name="Kavagutti S V."/>
        </authorList>
    </citation>
    <scope>NUCLEOTIDE SEQUENCE</scope>
</reference>
<dbReference type="PROSITE" id="PS01137">
    <property type="entry name" value="TATD_1"/>
    <property type="match status" value="1"/>
</dbReference>
<keyword evidence="2" id="KW-0378">Hydrolase</keyword>
<protein>
    <submittedName>
        <fullName evidence="3">Unannotated protein</fullName>
    </submittedName>
</protein>
<accession>A0A6J7LAL8</accession>
<evidence type="ECO:0000256" key="1">
    <source>
        <dbReference type="ARBA" id="ARBA00022723"/>
    </source>
</evidence>
<dbReference type="InterPro" id="IPR015991">
    <property type="entry name" value="TatD/YcfH-like"/>
</dbReference>
<dbReference type="GO" id="GO:0005829">
    <property type="term" value="C:cytosol"/>
    <property type="evidence" value="ECO:0007669"/>
    <property type="project" value="TreeGrafter"/>
</dbReference>
<dbReference type="CDD" id="cd01310">
    <property type="entry name" value="TatD_DNAse"/>
    <property type="match status" value="1"/>
</dbReference>
<evidence type="ECO:0000256" key="2">
    <source>
        <dbReference type="ARBA" id="ARBA00022801"/>
    </source>
</evidence>
<dbReference type="AlphaFoldDB" id="A0A6J7LAL8"/>
<gene>
    <name evidence="3" type="ORF">UFOPK3772_02450</name>
</gene>
<dbReference type="EMBL" id="CAFBNE010000094">
    <property type="protein sequence ID" value="CAB4964012.1"/>
    <property type="molecule type" value="Genomic_DNA"/>
</dbReference>
<dbReference type="InterPro" id="IPR032466">
    <property type="entry name" value="Metal_Hydrolase"/>
</dbReference>
<dbReference type="SUPFAM" id="SSF51556">
    <property type="entry name" value="Metallo-dependent hydrolases"/>
    <property type="match status" value="1"/>
</dbReference>
<dbReference type="NCBIfam" id="TIGR00010">
    <property type="entry name" value="YchF/TatD family DNA exonuclease"/>
    <property type="match status" value="1"/>
</dbReference>
<keyword evidence="1" id="KW-0479">Metal-binding</keyword>
<dbReference type="InterPro" id="IPR018228">
    <property type="entry name" value="DNase_TatD-rel_CS"/>
</dbReference>
<dbReference type="GO" id="GO:0004536">
    <property type="term" value="F:DNA nuclease activity"/>
    <property type="evidence" value="ECO:0007669"/>
    <property type="project" value="InterPro"/>
</dbReference>
<dbReference type="PANTHER" id="PTHR46124">
    <property type="entry name" value="D-AMINOACYL-TRNA DEACYLASE"/>
    <property type="match status" value="1"/>
</dbReference>
<name>A0A6J7LAL8_9ZZZZ</name>
<dbReference type="GO" id="GO:0046872">
    <property type="term" value="F:metal ion binding"/>
    <property type="evidence" value="ECO:0007669"/>
    <property type="project" value="UniProtKB-KW"/>
</dbReference>
<proteinExistence type="predicted"/>
<sequence length="284" mass="30949">MLTASIVQPPPALARPVIDTHCHIDMQERGRDGSEPQPPDELIALAASVGVTKLVQIGCDVASARWSVEMARTRPDVIVGVALHPNEAPRLFGSGGQRELDAAYEVIAELAADPVVRAVGETGLDYFRTEGELREVQQASFRWHIELAKSLGKTLVIHDRDAHDDVIDVLARQGAPRTVVFHCFSGDAAMARVCAEQGWYMSFAGVVTFKNNDSLREALAVVPDHLVLVETDSPYLTPVPHRGKPNGSYLMPLTVRCIAEVRGLDEAAAATLLWDNAQRAFGEW</sequence>
<organism evidence="3">
    <name type="scientific">freshwater metagenome</name>
    <dbReference type="NCBI Taxonomy" id="449393"/>
    <lineage>
        <taxon>unclassified sequences</taxon>
        <taxon>metagenomes</taxon>
        <taxon>ecological metagenomes</taxon>
    </lineage>
</organism>
<dbReference type="InterPro" id="IPR001130">
    <property type="entry name" value="TatD-like"/>
</dbReference>
<dbReference type="FunFam" id="3.20.20.140:FF:000005">
    <property type="entry name" value="TatD family hydrolase"/>
    <property type="match status" value="1"/>
</dbReference>
<dbReference type="Pfam" id="PF01026">
    <property type="entry name" value="TatD_DNase"/>
    <property type="match status" value="1"/>
</dbReference>
<dbReference type="Gene3D" id="3.20.20.140">
    <property type="entry name" value="Metal-dependent hydrolases"/>
    <property type="match status" value="1"/>
</dbReference>
<dbReference type="GO" id="GO:0016788">
    <property type="term" value="F:hydrolase activity, acting on ester bonds"/>
    <property type="evidence" value="ECO:0007669"/>
    <property type="project" value="InterPro"/>
</dbReference>